<evidence type="ECO:0000313" key="5">
    <source>
        <dbReference type="Proteomes" id="UP000194761"/>
    </source>
</evidence>
<gene>
    <name evidence="4" type="ORF">CA984_43800</name>
</gene>
<feature type="transmembrane region" description="Helical" evidence="2">
    <location>
        <begin position="86"/>
        <end position="108"/>
    </location>
</feature>
<dbReference type="AlphaFoldDB" id="A0A243Q6H9"/>
<dbReference type="EMBL" id="NGFP01000479">
    <property type="protein sequence ID" value="OUC76580.1"/>
    <property type="molecule type" value="Genomic_DNA"/>
</dbReference>
<comment type="caution">
    <text evidence="4">The sequence shown here is derived from an EMBL/GenBank/DDBJ whole genome shotgun (WGS) entry which is preliminary data.</text>
</comment>
<feature type="region of interest" description="Disordered" evidence="1">
    <location>
        <begin position="1"/>
        <end position="20"/>
    </location>
</feature>
<protein>
    <recommendedName>
        <fullName evidence="3">DUF6286 domain-containing protein</fullName>
    </recommendedName>
</protein>
<keyword evidence="2" id="KW-0812">Transmembrane</keyword>
<dbReference type="RefSeq" id="WP_086579136.1">
    <property type="nucleotide sequence ID" value="NZ_NGFP01000479.1"/>
</dbReference>
<evidence type="ECO:0000313" key="4">
    <source>
        <dbReference type="EMBL" id="OUC76580.1"/>
    </source>
</evidence>
<keyword evidence="5" id="KW-1185">Reference proteome</keyword>
<feature type="compositionally biased region" description="Polar residues" evidence="1">
    <location>
        <begin position="1"/>
        <end position="12"/>
    </location>
</feature>
<sequence>MSTLQDIMSSTGGTAGGESLQAVRRRSLRLLRPGRTPAGVAVALTVSVALAAATGATVGLVTGSPFGRMPYRQLAAWAGESRWSDAGPLALALLAMAAGALLLGLAVLPGRTRLVPLEAADPRTVLGLTRSGLRRTLRAAAESVNDVGRARVRLGWRNIEITVVSDADRTGHLLRQVGTAVGDRMAGLGAMCGGEVVVRLRRRGI</sequence>
<evidence type="ECO:0000256" key="1">
    <source>
        <dbReference type="SAM" id="MobiDB-lite"/>
    </source>
</evidence>
<feature type="domain" description="DUF6286" evidence="3">
    <location>
        <begin position="98"/>
        <end position="201"/>
    </location>
</feature>
<keyword evidence="2" id="KW-0472">Membrane</keyword>
<dbReference type="Pfam" id="PF19803">
    <property type="entry name" value="DUF6286"/>
    <property type="match status" value="1"/>
</dbReference>
<dbReference type="InterPro" id="IPR046253">
    <property type="entry name" value="DUF6286"/>
</dbReference>
<accession>A0A243Q6H9</accession>
<name>A0A243Q6H9_9ACTN</name>
<evidence type="ECO:0000256" key="2">
    <source>
        <dbReference type="SAM" id="Phobius"/>
    </source>
</evidence>
<proteinExistence type="predicted"/>
<evidence type="ECO:0000259" key="3">
    <source>
        <dbReference type="Pfam" id="PF19803"/>
    </source>
</evidence>
<feature type="transmembrane region" description="Helical" evidence="2">
    <location>
        <begin position="38"/>
        <end position="66"/>
    </location>
</feature>
<keyword evidence="2" id="KW-1133">Transmembrane helix</keyword>
<dbReference type="Proteomes" id="UP000194761">
    <property type="component" value="Unassembled WGS sequence"/>
</dbReference>
<reference evidence="4 5" key="1">
    <citation type="submission" date="2017-05" db="EMBL/GenBank/DDBJ databases">
        <title>Biotechnological potential of actinobacteria isolated from South African environments.</title>
        <authorList>
            <person name="Le Roes-Hill M."/>
            <person name="Prins A."/>
            <person name="Durrell K.A."/>
        </authorList>
    </citation>
    <scope>NUCLEOTIDE SEQUENCE [LARGE SCALE GENOMIC DNA]</scope>
    <source>
        <strain evidence="4">M26</strain>
    </source>
</reference>
<organism evidence="4 5">
    <name type="scientific">Streptosporangium minutum</name>
    <dbReference type="NCBI Taxonomy" id="569862"/>
    <lineage>
        <taxon>Bacteria</taxon>
        <taxon>Bacillati</taxon>
        <taxon>Actinomycetota</taxon>
        <taxon>Actinomycetes</taxon>
        <taxon>Streptosporangiales</taxon>
        <taxon>Streptosporangiaceae</taxon>
        <taxon>Streptosporangium</taxon>
    </lineage>
</organism>